<dbReference type="Gene3D" id="3.40.50.720">
    <property type="entry name" value="NAD(P)-binding Rossmann-like Domain"/>
    <property type="match status" value="1"/>
</dbReference>
<dbReference type="EMBL" id="SFCC01000001">
    <property type="protein sequence ID" value="RZQ65570.1"/>
    <property type="molecule type" value="Genomic_DNA"/>
</dbReference>
<dbReference type="PANTHER" id="PTHR43708:SF8">
    <property type="entry name" value="OXIDOREDUCTASE"/>
    <property type="match status" value="1"/>
</dbReference>
<evidence type="ECO:0000313" key="3">
    <source>
        <dbReference type="EMBL" id="RZQ65570.1"/>
    </source>
</evidence>
<dbReference type="PANTHER" id="PTHR43708">
    <property type="entry name" value="CONSERVED EXPRESSED OXIDOREDUCTASE (EUROFUNG)"/>
    <property type="match status" value="1"/>
</dbReference>
<dbReference type="SUPFAM" id="SSF51735">
    <property type="entry name" value="NAD(P)-binding Rossmann-fold domains"/>
    <property type="match status" value="1"/>
</dbReference>
<evidence type="ECO:0000313" key="4">
    <source>
        <dbReference type="Proteomes" id="UP000292003"/>
    </source>
</evidence>
<comment type="caution">
    <text evidence="3">The sequence shown here is derived from an EMBL/GenBank/DDBJ whole genome shotgun (WGS) entry which is preliminary data.</text>
</comment>
<dbReference type="AlphaFoldDB" id="A0A4Q7JCD7"/>
<accession>A0A4Q7JCD7</accession>
<feature type="domain" description="Gfo/Idh/MocA-like oxidoreductase N-terminal" evidence="1">
    <location>
        <begin position="4"/>
        <end position="112"/>
    </location>
</feature>
<evidence type="ECO:0000259" key="2">
    <source>
        <dbReference type="Pfam" id="PF22725"/>
    </source>
</evidence>
<proteinExistence type="predicted"/>
<keyword evidence="4" id="KW-1185">Reference proteome</keyword>
<name>A0A4Q7JCD7_9PSEU</name>
<dbReference type="Gene3D" id="3.30.360.10">
    <property type="entry name" value="Dihydrodipicolinate Reductase, domain 2"/>
    <property type="match status" value="1"/>
</dbReference>
<reference evidence="3 4" key="1">
    <citation type="submission" date="2019-02" db="EMBL/GenBank/DDBJ databases">
        <title>Draft genome sequence of Amycolatopsis sp. 8-3EHSu isolated from roots of Suaeda maritima.</title>
        <authorList>
            <person name="Duangmal K."/>
            <person name="Chantavorakit T."/>
        </authorList>
    </citation>
    <scope>NUCLEOTIDE SEQUENCE [LARGE SCALE GENOMIC DNA]</scope>
    <source>
        <strain evidence="3 4">8-3EHSu</strain>
    </source>
</reference>
<dbReference type="InterPro" id="IPR051317">
    <property type="entry name" value="Gfo/Idh/MocA_oxidoreduct"/>
</dbReference>
<organism evidence="3 4">
    <name type="scientific">Amycolatopsis suaedae</name>
    <dbReference type="NCBI Taxonomy" id="2510978"/>
    <lineage>
        <taxon>Bacteria</taxon>
        <taxon>Bacillati</taxon>
        <taxon>Actinomycetota</taxon>
        <taxon>Actinomycetes</taxon>
        <taxon>Pseudonocardiales</taxon>
        <taxon>Pseudonocardiaceae</taxon>
        <taxon>Amycolatopsis</taxon>
    </lineage>
</organism>
<dbReference type="Proteomes" id="UP000292003">
    <property type="component" value="Unassembled WGS sequence"/>
</dbReference>
<feature type="domain" description="GFO/IDH/MocA-like oxidoreductase" evidence="2">
    <location>
        <begin position="124"/>
        <end position="245"/>
    </location>
</feature>
<dbReference type="Pfam" id="PF22725">
    <property type="entry name" value="GFO_IDH_MocA_C3"/>
    <property type="match status" value="1"/>
</dbReference>
<dbReference type="SUPFAM" id="SSF55347">
    <property type="entry name" value="Glyceraldehyde-3-phosphate dehydrogenase-like, C-terminal domain"/>
    <property type="match status" value="1"/>
</dbReference>
<dbReference type="InterPro" id="IPR055170">
    <property type="entry name" value="GFO_IDH_MocA-like_dom"/>
</dbReference>
<gene>
    <name evidence="3" type="ORF">EWH70_00255</name>
</gene>
<dbReference type="RefSeq" id="WP_130473142.1">
    <property type="nucleotide sequence ID" value="NZ_SFCC01000001.1"/>
</dbReference>
<evidence type="ECO:0000259" key="1">
    <source>
        <dbReference type="Pfam" id="PF01408"/>
    </source>
</evidence>
<dbReference type="OrthoDB" id="9815825at2"/>
<protein>
    <submittedName>
        <fullName evidence="3">Gfo/Idh/MocA family oxidoreductase</fullName>
    </submittedName>
</protein>
<dbReference type="InterPro" id="IPR000683">
    <property type="entry name" value="Gfo/Idh/MocA-like_OxRdtase_N"/>
</dbReference>
<sequence length="320" mass="33916">MTVRLALVGLGDIGTGAHLPALRRNPDVEVVALADPDPARGAPYASLDEVLDHVAVDGVVLATPPWVTTDLITRATQAGVFVLAEKPVAVTPEAAAPLAELPPEQRARVQVGLTYRHDPAMDVLRRWITGRVLGDDLLVRAHIYDERRDPADPGHAGRIEATLGHGLPVVHEGAHVFDWFAHLFGGGPTAVDDAWSVATRPGLPSANLCGARLRYPGGVTVLAEFGWLTAALPRCEITFLGDRGHAVLDGSSFALDATFGHTVKRVRFTGDRTTRCFDLQVSRFVALITGTDPVPSPSLADGLAALETSTRVARLAGGGR</sequence>
<dbReference type="Pfam" id="PF01408">
    <property type="entry name" value="GFO_IDH_MocA"/>
    <property type="match status" value="1"/>
</dbReference>
<dbReference type="InterPro" id="IPR036291">
    <property type="entry name" value="NAD(P)-bd_dom_sf"/>
</dbReference>
<dbReference type="GO" id="GO:0000166">
    <property type="term" value="F:nucleotide binding"/>
    <property type="evidence" value="ECO:0007669"/>
    <property type="project" value="InterPro"/>
</dbReference>